<evidence type="ECO:0000313" key="13">
    <source>
        <dbReference type="EMBL" id="KKU98231.1"/>
    </source>
</evidence>
<dbReference type="NCBIfam" id="TIGR00057">
    <property type="entry name" value="L-threonylcarbamoyladenylate synthase"/>
    <property type="match status" value="1"/>
</dbReference>
<dbReference type="Pfam" id="PF02367">
    <property type="entry name" value="TsaE"/>
    <property type="match status" value="1"/>
</dbReference>
<evidence type="ECO:0000256" key="5">
    <source>
        <dbReference type="ARBA" id="ARBA00022679"/>
    </source>
</evidence>
<comment type="subcellular location">
    <subcellularLocation>
        <location evidence="1">Cytoplasm</location>
    </subcellularLocation>
</comment>
<evidence type="ECO:0000256" key="1">
    <source>
        <dbReference type="ARBA" id="ARBA00004496"/>
    </source>
</evidence>
<evidence type="ECO:0000313" key="14">
    <source>
        <dbReference type="Proteomes" id="UP000034694"/>
    </source>
</evidence>
<dbReference type="InterPro" id="IPR027417">
    <property type="entry name" value="P-loop_NTPase"/>
</dbReference>
<organism evidence="13 14">
    <name type="scientific">Candidatus Amesbacteria bacterium GW2011_GWB1_48_13</name>
    <dbReference type="NCBI Taxonomy" id="1618362"/>
    <lineage>
        <taxon>Bacteria</taxon>
        <taxon>Candidatus Amesiibacteriota</taxon>
    </lineage>
</organism>
<dbReference type="SUPFAM" id="SSF52540">
    <property type="entry name" value="P-loop containing nucleoside triphosphate hydrolases"/>
    <property type="match status" value="1"/>
</dbReference>
<dbReference type="EMBL" id="LCPK01000005">
    <property type="protein sequence ID" value="KKU98231.1"/>
    <property type="molecule type" value="Genomic_DNA"/>
</dbReference>
<dbReference type="Pfam" id="PF01300">
    <property type="entry name" value="Sua5_yciO_yrdC"/>
    <property type="match status" value="1"/>
</dbReference>
<evidence type="ECO:0000256" key="6">
    <source>
        <dbReference type="ARBA" id="ARBA00022694"/>
    </source>
</evidence>
<keyword evidence="5" id="KW-0808">Transferase</keyword>
<evidence type="ECO:0000256" key="3">
    <source>
        <dbReference type="ARBA" id="ARBA00012584"/>
    </source>
</evidence>
<reference evidence="13 14" key="1">
    <citation type="journal article" date="2015" name="Nature">
        <title>rRNA introns, odd ribosomes, and small enigmatic genomes across a large radiation of phyla.</title>
        <authorList>
            <person name="Brown C.T."/>
            <person name="Hug L.A."/>
            <person name="Thomas B.C."/>
            <person name="Sharon I."/>
            <person name="Castelle C.J."/>
            <person name="Singh A."/>
            <person name="Wilkins M.J."/>
            <person name="Williams K.H."/>
            <person name="Banfield J.F."/>
        </authorList>
    </citation>
    <scope>NUCLEOTIDE SEQUENCE [LARGE SCALE GENOMIC DNA]</scope>
</reference>
<dbReference type="EC" id="2.7.7.87" evidence="3"/>
<dbReference type="PANTHER" id="PTHR17490:SF16">
    <property type="entry name" value="THREONYLCARBAMOYL-AMP SYNTHASE"/>
    <property type="match status" value="1"/>
</dbReference>
<proteinExistence type="inferred from homology"/>
<dbReference type="Gene3D" id="3.40.50.300">
    <property type="entry name" value="P-loop containing nucleotide triphosphate hydrolases"/>
    <property type="match status" value="1"/>
</dbReference>
<dbReference type="Gene3D" id="3.90.870.10">
    <property type="entry name" value="DHBP synthase"/>
    <property type="match status" value="1"/>
</dbReference>
<dbReference type="GO" id="GO:0005737">
    <property type="term" value="C:cytoplasm"/>
    <property type="evidence" value="ECO:0007669"/>
    <property type="project" value="UniProtKB-SubCell"/>
</dbReference>
<feature type="domain" description="YrdC-like" evidence="12">
    <location>
        <begin position="9"/>
        <end position="198"/>
    </location>
</feature>
<dbReference type="GO" id="GO:0003725">
    <property type="term" value="F:double-stranded RNA binding"/>
    <property type="evidence" value="ECO:0007669"/>
    <property type="project" value="InterPro"/>
</dbReference>
<dbReference type="InterPro" id="IPR003442">
    <property type="entry name" value="T6A_TsaE"/>
</dbReference>
<comment type="catalytic activity">
    <reaction evidence="11">
        <text>L-threonine + hydrogencarbonate + ATP = L-threonylcarbamoyladenylate + diphosphate + H2O</text>
        <dbReference type="Rhea" id="RHEA:36407"/>
        <dbReference type="ChEBI" id="CHEBI:15377"/>
        <dbReference type="ChEBI" id="CHEBI:17544"/>
        <dbReference type="ChEBI" id="CHEBI:30616"/>
        <dbReference type="ChEBI" id="CHEBI:33019"/>
        <dbReference type="ChEBI" id="CHEBI:57926"/>
        <dbReference type="ChEBI" id="CHEBI:73682"/>
        <dbReference type="EC" id="2.7.7.87"/>
    </reaction>
</comment>
<keyword evidence="6" id="KW-0819">tRNA processing</keyword>
<keyword evidence="7" id="KW-0548">Nucleotidyltransferase</keyword>
<dbReference type="SUPFAM" id="SSF55821">
    <property type="entry name" value="YrdC/RibB"/>
    <property type="match status" value="1"/>
</dbReference>
<gene>
    <name evidence="13" type="ORF">UY28_C0005G0006</name>
</gene>
<dbReference type="GO" id="GO:0002949">
    <property type="term" value="P:tRNA threonylcarbamoyladenosine modification"/>
    <property type="evidence" value="ECO:0007669"/>
    <property type="project" value="InterPro"/>
</dbReference>
<evidence type="ECO:0000256" key="10">
    <source>
        <dbReference type="ARBA" id="ARBA00029774"/>
    </source>
</evidence>
<keyword evidence="9" id="KW-0067">ATP-binding</keyword>
<protein>
    <recommendedName>
        <fullName evidence="10">L-threonylcarbamoyladenylate synthase</fullName>
        <ecNumber evidence="3">2.7.7.87</ecNumber>
    </recommendedName>
    <alternativeName>
        <fullName evidence="10">L-threonylcarbamoyladenylate synthase</fullName>
    </alternativeName>
</protein>
<dbReference type="GO" id="GO:0000049">
    <property type="term" value="F:tRNA binding"/>
    <property type="evidence" value="ECO:0007669"/>
    <property type="project" value="TreeGrafter"/>
</dbReference>
<evidence type="ECO:0000259" key="12">
    <source>
        <dbReference type="PROSITE" id="PS51163"/>
    </source>
</evidence>
<evidence type="ECO:0000256" key="4">
    <source>
        <dbReference type="ARBA" id="ARBA00022490"/>
    </source>
</evidence>
<name>A0A0G1UW05_9BACT</name>
<dbReference type="GO" id="GO:0005524">
    <property type="term" value="F:ATP binding"/>
    <property type="evidence" value="ECO:0007669"/>
    <property type="project" value="UniProtKB-KW"/>
</dbReference>
<dbReference type="GO" id="GO:0061710">
    <property type="term" value="F:L-threonylcarbamoyladenylate synthase"/>
    <property type="evidence" value="ECO:0007669"/>
    <property type="project" value="UniProtKB-EC"/>
</dbReference>
<dbReference type="NCBIfam" id="TIGR00150">
    <property type="entry name" value="T6A_YjeE"/>
    <property type="match status" value="1"/>
</dbReference>
<accession>A0A0G1UW05</accession>
<dbReference type="PROSITE" id="PS51163">
    <property type="entry name" value="YRDC"/>
    <property type="match status" value="1"/>
</dbReference>
<evidence type="ECO:0000256" key="2">
    <source>
        <dbReference type="ARBA" id="ARBA00007663"/>
    </source>
</evidence>
<comment type="similarity">
    <text evidence="2">Belongs to the SUA5 family.</text>
</comment>
<dbReference type="InterPro" id="IPR006070">
    <property type="entry name" value="Sua5-like_dom"/>
</dbReference>
<dbReference type="GO" id="GO:0006450">
    <property type="term" value="P:regulation of translational fidelity"/>
    <property type="evidence" value="ECO:0007669"/>
    <property type="project" value="TreeGrafter"/>
</dbReference>
<dbReference type="PANTHER" id="PTHR17490">
    <property type="entry name" value="SUA5"/>
    <property type="match status" value="1"/>
</dbReference>
<evidence type="ECO:0000256" key="7">
    <source>
        <dbReference type="ARBA" id="ARBA00022695"/>
    </source>
</evidence>
<evidence type="ECO:0000256" key="8">
    <source>
        <dbReference type="ARBA" id="ARBA00022741"/>
    </source>
</evidence>
<keyword evidence="8" id="KW-0547">Nucleotide-binding</keyword>
<comment type="caution">
    <text evidence="13">The sequence shown here is derived from an EMBL/GenBank/DDBJ whole genome shotgun (WGS) entry which is preliminary data.</text>
</comment>
<dbReference type="InterPro" id="IPR017945">
    <property type="entry name" value="DHBP_synth_RibB-like_a/b_dom"/>
</dbReference>
<sequence>MQVLKANDPEATLRAVEVLEKGGLTILPTETIYGIAASSTSEKGVRKLGQYKKKPLGKPMPIAVINQDMAEEYAELNPTAKKLYQTFLPGPLTVVSKGKHKLVPGVESEIGTLGIRIPGYDLITKIIKGLGNPIVLTAATNIGKKRPYEIDDVLKNISEKQKALIDLIIDAGTLPRREPSTVIDTTLDDVAVLRQGEIMFNVQNSIFSRSEETTMNTAKELWQKYEHHAGKRAIVYALEGEMGVGKTIFTKGLAKAMGIAETVTSPTYSLNDQYSILNPSVPLSAGVQYKLEHIDAWRMQAPEELEELGIKKMISDKSVLAIEWADRVVVVIRKYNEEAVIIWVKIEYGEKENDRKISWGVL</sequence>
<evidence type="ECO:0000256" key="11">
    <source>
        <dbReference type="ARBA" id="ARBA00048366"/>
    </source>
</evidence>
<dbReference type="Proteomes" id="UP000034694">
    <property type="component" value="Unassembled WGS sequence"/>
</dbReference>
<dbReference type="InterPro" id="IPR050156">
    <property type="entry name" value="TC-AMP_synthase_SUA5"/>
</dbReference>
<keyword evidence="4" id="KW-0963">Cytoplasm</keyword>
<evidence type="ECO:0000256" key="9">
    <source>
        <dbReference type="ARBA" id="ARBA00022840"/>
    </source>
</evidence>
<dbReference type="AlphaFoldDB" id="A0A0G1UW05"/>